<evidence type="ECO:0000256" key="3">
    <source>
        <dbReference type="ARBA" id="ARBA00022475"/>
    </source>
</evidence>
<keyword evidence="5 7" id="KW-1133">Transmembrane helix</keyword>
<dbReference type="InterPro" id="IPR004751">
    <property type="entry name" value="Drug_antiport"/>
</dbReference>
<dbReference type="PANTHER" id="PTHR43266:SF10">
    <property type="entry name" value="BACILYSIN EXPORTER BACE-RELATED"/>
    <property type="match status" value="1"/>
</dbReference>
<keyword evidence="10" id="KW-1185">Reference proteome</keyword>
<feature type="domain" description="Major facilitator superfamily (MFS) profile" evidence="8">
    <location>
        <begin position="9"/>
        <end position="399"/>
    </location>
</feature>
<keyword evidence="6 7" id="KW-0472">Membrane</keyword>
<dbReference type="PANTHER" id="PTHR43266">
    <property type="entry name" value="MACROLIDE-EFFLUX PROTEIN"/>
    <property type="match status" value="1"/>
</dbReference>
<dbReference type="NCBIfam" id="NF000245">
    <property type="entry name" value="macrolide_MefA"/>
    <property type="match status" value="1"/>
</dbReference>
<feature type="transmembrane region" description="Helical" evidence="7">
    <location>
        <begin position="220"/>
        <end position="241"/>
    </location>
</feature>
<dbReference type="InterPro" id="IPR011701">
    <property type="entry name" value="MFS"/>
</dbReference>
<feature type="transmembrane region" description="Helical" evidence="7">
    <location>
        <begin position="284"/>
        <end position="304"/>
    </location>
</feature>
<keyword evidence="4 7" id="KW-0812">Transmembrane</keyword>
<comment type="caution">
    <text evidence="9">The sequence shown here is derived from an EMBL/GenBank/DDBJ whole genome shotgun (WGS) entry which is preliminary data.</text>
</comment>
<evidence type="ECO:0000256" key="1">
    <source>
        <dbReference type="ARBA" id="ARBA00004651"/>
    </source>
</evidence>
<feature type="transmembrane region" description="Helical" evidence="7">
    <location>
        <begin position="42"/>
        <end position="67"/>
    </location>
</feature>
<dbReference type="Proteomes" id="UP000601522">
    <property type="component" value="Unassembled WGS sequence"/>
</dbReference>
<feature type="transmembrane region" description="Helical" evidence="7">
    <location>
        <begin position="170"/>
        <end position="187"/>
    </location>
</feature>
<dbReference type="SUPFAM" id="SSF103473">
    <property type="entry name" value="MFS general substrate transporter"/>
    <property type="match status" value="1"/>
</dbReference>
<dbReference type="PROSITE" id="PS50850">
    <property type="entry name" value="MFS"/>
    <property type="match status" value="1"/>
</dbReference>
<dbReference type="GO" id="GO:0022857">
    <property type="term" value="F:transmembrane transporter activity"/>
    <property type="evidence" value="ECO:0007669"/>
    <property type="project" value="InterPro"/>
</dbReference>
<name>A0A926IM07_9FIRM</name>
<evidence type="ECO:0000313" key="9">
    <source>
        <dbReference type="EMBL" id="MBC8589935.1"/>
    </source>
</evidence>
<organism evidence="9 10">
    <name type="scientific">Wansuia hejianensis</name>
    <dbReference type="NCBI Taxonomy" id="2763667"/>
    <lineage>
        <taxon>Bacteria</taxon>
        <taxon>Bacillati</taxon>
        <taxon>Bacillota</taxon>
        <taxon>Clostridia</taxon>
        <taxon>Lachnospirales</taxon>
        <taxon>Lachnospiraceae</taxon>
        <taxon>Wansuia</taxon>
    </lineage>
</organism>
<gene>
    <name evidence="9" type="primary">mef(A)</name>
    <name evidence="9" type="ORF">H8689_02100</name>
</gene>
<dbReference type="CDD" id="cd06173">
    <property type="entry name" value="MFS_MefA_like"/>
    <property type="match status" value="1"/>
</dbReference>
<dbReference type="RefSeq" id="WP_249322746.1">
    <property type="nucleotide sequence ID" value="NZ_JACRTK010000001.1"/>
</dbReference>
<dbReference type="NCBIfam" id="TIGR00900">
    <property type="entry name" value="2A0121"/>
    <property type="match status" value="1"/>
</dbReference>
<feature type="transmembrane region" description="Helical" evidence="7">
    <location>
        <begin position="310"/>
        <end position="334"/>
    </location>
</feature>
<dbReference type="AlphaFoldDB" id="A0A926IM07"/>
<reference evidence="9 10" key="1">
    <citation type="submission" date="2020-08" db="EMBL/GenBank/DDBJ databases">
        <title>Genome public.</title>
        <authorList>
            <person name="Liu C."/>
            <person name="Sun Q."/>
        </authorList>
    </citation>
    <scope>NUCLEOTIDE SEQUENCE [LARGE SCALE GENOMIC DNA]</scope>
    <source>
        <strain evidence="9 10">NSJ-26</strain>
    </source>
</reference>
<dbReference type="Pfam" id="PF07690">
    <property type="entry name" value="MFS_1"/>
    <property type="match status" value="1"/>
</dbReference>
<proteinExistence type="predicted"/>
<evidence type="ECO:0000256" key="4">
    <source>
        <dbReference type="ARBA" id="ARBA00022692"/>
    </source>
</evidence>
<dbReference type="InterPro" id="IPR036259">
    <property type="entry name" value="MFS_trans_sf"/>
</dbReference>
<evidence type="ECO:0000259" key="8">
    <source>
        <dbReference type="PROSITE" id="PS50850"/>
    </source>
</evidence>
<evidence type="ECO:0000256" key="7">
    <source>
        <dbReference type="SAM" id="Phobius"/>
    </source>
</evidence>
<feature type="transmembrane region" description="Helical" evidence="7">
    <location>
        <begin position="12"/>
        <end position="36"/>
    </location>
</feature>
<feature type="transmembrane region" description="Helical" evidence="7">
    <location>
        <begin position="74"/>
        <end position="95"/>
    </location>
</feature>
<dbReference type="GO" id="GO:0005886">
    <property type="term" value="C:plasma membrane"/>
    <property type="evidence" value="ECO:0007669"/>
    <property type="project" value="UniProtKB-SubCell"/>
</dbReference>
<feature type="transmembrane region" description="Helical" evidence="7">
    <location>
        <begin position="346"/>
        <end position="365"/>
    </location>
</feature>
<dbReference type="Gene3D" id="1.20.1250.20">
    <property type="entry name" value="MFS general substrate transporter like domains"/>
    <property type="match status" value="1"/>
</dbReference>
<evidence type="ECO:0000256" key="5">
    <source>
        <dbReference type="ARBA" id="ARBA00022989"/>
    </source>
</evidence>
<evidence type="ECO:0000313" key="10">
    <source>
        <dbReference type="Proteomes" id="UP000601522"/>
    </source>
</evidence>
<sequence>MGKYKWKQKFFTIYAGQAVSLITSAILQMAIIFYITEKTGSAMVLSIASLIGFLPYAVLGPTIGVLVDRYNRKAIMIIADLIIAIVGAVLAFIALYIEIPIWMIMVVLFIRSVGTAFHSPALSAVTPLIVPESQLTKCAGYSQSLQSISYIISPAAAAFLYSIWELNMIIGIDIFGAIVASTTLAFIKIPKLDAEKQELNPSFIKDMKDGFYILKENKGLFTLLLMGTLYMFVYMPINALYPLISMEYFKGTPMHVSITEIAYASGMLIGGMILGLFGSYKKRIILITASIFMMGASLTISGLLPPSDFVIFALCCAIMGFSVPFYSGVQTALFQEKIKPEYLGRVFSLTGSIMSLAMPVGLILSGLFADRIGVNNWFLISGILIIVIAIICPFIPVIKGLDEK</sequence>
<feature type="transmembrane region" description="Helical" evidence="7">
    <location>
        <begin position="261"/>
        <end position="277"/>
    </location>
</feature>
<dbReference type="EMBL" id="JACRTK010000001">
    <property type="protein sequence ID" value="MBC8589935.1"/>
    <property type="molecule type" value="Genomic_DNA"/>
</dbReference>
<protein>
    <submittedName>
        <fullName evidence="9">Macrolide efflux MFS transporter Mef(A)</fullName>
    </submittedName>
</protein>
<feature type="transmembrane region" description="Helical" evidence="7">
    <location>
        <begin position="377"/>
        <end position="398"/>
    </location>
</feature>
<keyword evidence="3" id="KW-1003">Cell membrane</keyword>
<accession>A0A926IM07</accession>
<evidence type="ECO:0000256" key="6">
    <source>
        <dbReference type="ARBA" id="ARBA00023136"/>
    </source>
</evidence>
<keyword evidence="2" id="KW-0813">Transport</keyword>
<dbReference type="InterPro" id="IPR020846">
    <property type="entry name" value="MFS_dom"/>
</dbReference>
<comment type="subcellular location">
    <subcellularLocation>
        <location evidence="1">Cell membrane</location>
        <topology evidence="1">Multi-pass membrane protein</topology>
    </subcellularLocation>
</comment>
<evidence type="ECO:0000256" key="2">
    <source>
        <dbReference type="ARBA" id="ARBA00022448"/>
    </source>
</evidence>